<protein>
    <submittedName>
        <fullName evidence="1">Uncharacterized protein</fullName>
    </submittedName>
</protein>
<proteinExistence type="predicted"/>
<evidence type="ECO:0000313" key="1">
    <source>
        <dbReference type="EMBL" id="MPN27249.1"/>
    </source>
</evidence>
<sequence>MIQQNNGTVGTERQEMEIGSQEVILGFPCINLLPGSGNLVHILKKGVHLSESLIGFVPDRYPGYITGVPRT</sequence>
<comment type="caution">
    <text evidence="1">The sequence shown here is derived from an EMBL/GenBank/DDBJ whole genome shotgun (WGS) entry which is preliminary data.</text>
</comment>
<gene>
    <name evidence="1" type="ORF">SDC9_174677</name>
</gene>
<name>A0A645GMZ2_9ZZZZ</name>
<accession>A0A645GMZ2</accession>
<dbReference type="EMBL" id="VSSQ01077068">
    <property type="protein sequence ID" value="MPN27249.1"/>
    <property type="molecule type" value="Genomic_DNA"/>
</dbReference>
<reference evidence="1" key="1">
    <citation type="submission" date="2019-08" db="EMBL/GenBank/DDBJ databases">
        <authorList>
            <person name="Kucharzyk K."/>
            <person name="Murdoch R.W."/>
            <person name="Higgins S."/>
            <person name="Loffler F."/>
        </authorList>
    </citation>
    <scope>NUCLEOTIDE SEQUENCE</scope>
</reference>
<organism evidence="1">
    <name type="scientific">bioreactor metagenome</name>
    <dbReference type="NCBI Taxonomy" id="1076179"/>
    <lineage>
        <taxon>unclassified sequences</taxon>
        <taxon>metagenomes</taxon>
        <taxon>ecological metagenomes</taxon>
    </lineage>
</organism>
<dbReference type="AlphaFoldDB" id="A0A645GMZ2"/>